<sequence length="266" mass="30083">MVAALMKFEEVSKVAEENGQPGLTHEEFIDYLTNQGVSLTDFEKKYLCSSFQFREKEKEEYICGATFVRHLVGVNYRRMQAIEQAWGALEKDEEGKVPREALMETQTKVSTGGNQDFRSTFSESSRGGGSKNGPVNATEFLAFYAALSQSIPSDEAFVVRVLKDWEADKAAAPKLNSTAREWGEQGDPLEENGPHNVRELRREHLGVSSKTYDYHHMDRIQPPVEPLAPLDREEVMTTTNKKFYVAPNEQERTVADPLATRRGQQK</sequence>
<dbReference type="AlphaFoldDB" id="A0A7G2CSK3"/>
<organism evidence="2 3">
    <name type="scientific">Angomonas deanei</name>
    <dbReference type="NCBI Taxonomy" id="59799"/>
    <lineage>
        <taxon>Eukaryota</taxon>
        <taxon>Discoba</taxon>
        <taxon>Euglenozoa</taxon>
        <taxon>Kinetoplastea</taxon>
        <taxon>Metakinetoplastina</taxon>
        <taxon>Trypanosomatida</taxon>
        <taxon>Trypanosomatidae</taxon>
        <taxon>Strigomonadinae</taxon>
        <taxon>Angomonas</taxon>
    </lineage>
</organism>
<keyword evidence="3" id="KW-1185">Reference proteome</keyword>
<reference evidence="2 3" key="1">
    <citation type="submission" date="2020-08" db="EMBL/GenBank/DDBJ databases">
        <authorList>
            <person name="Newling K."/>
            <person name="Davey J."/>
            <person name="Forrester S."/>
        </authorList>
    </citation>
    <scope>NUCLEOTIDE SEQUENCE [LARGE SCALE GENOMIC DNA]</scope>
    <source>
        <strain evidence="3">Crithidia deanei Carvalho (ATCC PRA-265)</strain>
    </source>
</reference>
<gene>
    <name evidence="2" type="ORF">ADEAN_000950300</name>
</gene>
<evidence type="ECO:0000256" key="1">
    <source>
        <dbReference type="SAM" id="MobiDB-lite"/>
    </source>
</evidence>
<dbReference type="Proteomes" id="UP000515908">
    <property type="component" value="Chromosome 23"/>
</dbReference>
<evidence type="ECO:0000313" key="3">
    <source>
        <dbReference type="Proteomes" id="UP000515908"/>
    </source>
</evidence>
<feature type="region of interest" description="Disordered" evidence="1">
    <location>
        <begin position="246"/>
        <end position="266"/>
    </location>
</feature>
<name>A0A7G2CSK3_9TRYP</name>
<evidence type="ECO:0000313" key="2">
    <source>
        <dbReference type="EMBL" id="CAD2221964.1"/>
    </source>
</evidence>
<dbReference type="VEuPathDB" id="TriTrypDB:ADEAN_000950300"/>
<protein>
    <submittedName>
        <fullName evidence="2">Uncharacterized protein</fullName>
    </submittedName>
</protein>
<dbReference type="InterPro" id="IPR011992">
    <property type="entry name" value="EF-hand-dom_pair"/>
</dbReference>
<proteinExistence type="predicted"/>
<feature type="region of interest" description="Disordered" evidence="1">
    <location>
        <begin position="107"/>
        <end position="132"/>
    </location>
</feature>
<dbReference type="OrthoDB" id="444540at2759"/>
<dbReference type="SUPFAM" id="SSF47473">
    <property type="entry name" value="EF-hand"/>
    <property type="match status" value="1"/>
</dbReference>
<accession>A0A7G2CSK3</accession>
<dbReference type="Gene3D" id="1.10.238.10">
    <property type="entry name" value="EF-hand"/>
    <property type="match status" value="1"/>
</dbReference>
<feature type="compositionally biased region" description="Polar residues" evidence="1">
    <location>
        <begin position="107"/>
        <end position="125"/>
    </location>
</feature>
<dbReference type="EMBL" id="LR877167">
    <property type="protein sequence ID" value="CAD2221964.1"/>
    <property type="molecule type" value="Genomic_DNA"/>
</dbReference>